<sequence length="106" mass="11636">MPPNSKKKKSKRKQRKKGCRGSDGASNASVLIEQLKIDDKEDEAINCAENRASSPDAGAAQDTKGTSDHMQPLLPVGHDIPDDELFKRAEQQDCDLCCVELPNESR</sequence>
<feature type="region of interest" description="Disordered" evidence="1">
    <location>
        <begin position="1"/>
        <end position="30"/>
    </location>
</feature>
<organism evidence="2 3">
    <name type="scientific">Cyclotella atomus</name>
    <dbReference type="NCBI Taxonomy" id="382360"/>
    <lineage>
        <taxon>Eukaryota</taxon>
        <taxon>Sar</taxon>
        <taxon>Stramenopiles</taxon>
        <taxon>Ochrophyta</taxon>
        <taxon>Bacillariophyta</taxon>
        <taxon>Coscinodiscophyceae</taxon>
        <taxon>Thalassiosirophycidae</taxon>
        <taxon>Stephanodiscales</taxon>
        <taxon>Stephanodiscaceae</taxon>
        <taxon>Cyclotella</taxon>
    </lineage>
</organism>
<protein>
    <submittedName>
        <fullName evidence="2">Uncharacterized protein</fullName>
    </submittedName>
</protein>
<reference evidence="2 3" key="1">
    <citation type="submission" date="2024-10" db="EMBL/GenBank/DDBJ databases">
        <title>Updated reference genomes for cyclostephanoid diatoms.</title>
        <authorList>
            <person name="Roberts W.R."/>
            <person name="Alverson A.J."/>
        </authorList>
    </citation>
    <scope>NUCLEOTIDE SEQUENCE [LARGE SCALE GENOMIC DNA]</scope>
    <source>
        <strain evidence="2 3">AJA010-31</strain>
    </source>
</reference>
<proteinExistence type="predicted"/>
<dbReference type="AlphaFoldDB" id="A0ABD3PZT2"/>
<dbReference type="EMBL" id="JALLPJ020000421">
    <property type="protein sequence ID" value="KAL3792771.1"/>
    <property type="molecule type" value="Genomic_DNA"/>
</dbReference>
<feature type="region of interest" description="Disordered" evidence="1">
    <location>
        <begin position="42"/>
        <end position="80"/>
    </location>
</feature>
<evidence type="ECO:0000256" key="1">
    <source>
        <dbReference type="SAM" id="MobiDB-lite"/>
    </source>
</evidence>
<evidence type="ECO:0000313" key="3">
    <source>
        <dbReference type="Proteomes" id="UP001530400"/>
    </source>
</evidence>
<keyword evidence="3" id="KW-1185">Reference proteome</keyword>
<name>A0ABD3PZT2_9STRA</name>
<feature type="compositionally biased region" description="Basic residues" evidence="1">
    <location>
        <begin position="1"/>
        <end position="19"/>
    </location>
</feature>
<dbReference type="Proteomes" id="UP001530400">
    <property type="component" value="Unassembled WGS sequence"/>
</dbReference>
<evidence type="ECO:0000313" key="2">
    <source>
        <dbReference type="EMBL" id="KAL3792771.1"/>
    </source>
</evidence>
<gene>
    <name evidence="2" type="ORF">ACHAWO_002376</name>
</gene>
<comment type="caution">
    <text evidence="2">The sequence shown here is derived from an EMBL/GenBank/DDBJ whole genome shotgun (WGS) entry which is preliminary data.</text>
</comment>
<accession>A0ABD3PZT2</accession>